<evidence type="ECO:0000313" key="4">
    <source>
        <dbReference type="Ensembl" id="ENSGACP00000035463.1"/>
    </source>
</evidence>
<name>A0AAQ4PA55_GASAC</name>
<dbReference type="Ensembl" id="ENSGACT00000033856.1">
    <property type="protein sequence ID" value="ENSGACP00000035463.1"/>
    <property type="gene ID" value="ENSGACG00000033854.1"/>
</dbReference>
<dbReference type="Gene3D" id="3.10.100.10">
    <property type="entry name" value="Mannose-Binding Protein A, subunit A"/>
    <property type="match status" value="1"/>
</dbReference>
<evidence type="ECO:0000313" key="5">
    <source>
        <dbReference type="Proteomes" id="UP000007635"/>
    </source>
</evidence>
<evidence type="ECO:0000259" key="3">
    <source>
        <dbReference type="PROSITE" id="PS50041"/>
    </source>
</evidence>
<reference evidence="4" key="2">
    <citation type="submission" date="2025-08" db="UniProtKB">
        <authorList>
            <consortium name="Ensembl"/>
        </authorList>
    </citation>
    <scope>IDENTIFICATION</scope>
</reference>
<feature type="chain" id="PRO_5042950452" description="C-type lectin domain-containing protein" evidence="2">
    <location>
        <begin position="20"/>
        <end position="204"/>
    </location>
</feature>
<proteinExistence type="predicted"/>
<dbReference type="AlphaFoldDB" id="A0AAQ4PA55"/>
<dbReference type="InterPro" id="IPR016187">
    <property type="entry name" value="CTDL_fold"/>
</dbReference>
<dbReference type="SUPFAM" id="SSF56436">
    <property type="entry name" value="C-type lectin-like"/>
    <property type="match status" value="1"/>
</dbReference>
<reference evidence="4 5" key="1">
    <citation type="journal article" date="2021" name="G3 (Bethesda)">
        <title>Improved contiguity of the threespine stickleback genome using long-read sequencing.</title>
        <authorList>
            <person name="Nath S."/>
            <person name="Shaw D.E."/>
            <person name="White M.A."/>
        </authorList>
    </citation>
    <scope>NUCLEOTIDE SEQUENCE [LARGE SCALE GENOMIC DNA]</scope>
    <source>
        <strain evidence="4 5">Lake Benthic</strain>
    </source>
</reference>
<feature type="signal peptide" evidence="2">
    <location>
        <begin position="1"/>
        <end position="19"/>
    </location>
</feature>
<protein>
    <recommendedName>
        <fullName evidence="3">C-type lectin domain-containing protein</fullName>
    </recommendedName>
</protein>
<dbReference type="SMART" id="SM00034">
    <property type="entry name" value="CLECT"/>
    <property type="match status" value="1"/>
</dbReference>
<feature type="domain" description="C-type lectin" evidence="3">
    <location>
        <begin position="64"/>
        <end position="158"/>
    </location>
</feature>
<dbReference type="PROSITE" id="PS50041">
    <property type="entry name" value="C_TYPE_LECTIN_2"/>
    <property type="match status" value="1"/>
</dbReference>
<dbReference type="InterPro" id="IPR001304">
    <property type="entry name" value="C-type_lectin-like"/>
</dbReference>
<keyword evidence="5" id="KW-1185">Reference proteome</keyword>
<dbReference type="GeneTree" id="ENSGT00980000200302"/>
<comment type="subcellular location">
    <subcellularLocation>
        <location evidence="1">Cell membrane</location>
        <topology evidence="1">Single-pass type II membrane protein</topology>
    </subcellularLocation>
</comment>
<evidence type="ECO:0000256" key="2">
    <source>
        <dbReference type="SAM" id="SignalP"/>
    </source>
</evidence>
<dbReference type="PANTHER" id="PTHR45710:SF35">
    <property type="entry name" value="C-TYPE LECTIN DOMAIN FAMILY 2 MEMBER D"/>
    <property type="match status" value="1"/>
</dbReference>
<organism evidence="4 5">
    <name type="scientific">Gasterosteus aculeatus aculeatus</name>
    <name type="common">three-spined stickleback</name>
    <dbReference type="NCBI Taxonomy" id="481459"/>
    <lineage>
        <taxon>Eukaryota</taxon>
        <taxon>Metazoa</taxon>
        <taxon>Chordata</taxon>
        <taxon>Craniata</taxon>
        <taxon>Vertebrata</taxon>
        <taxon>Euteleostomi</taxon>
        <taxon>Actinopterygii</taxon>
        <taxon>Neopterygii</taxon>
        <taxon>Teleostei</taxon>
        <taxon>Neoteleostei</taxon>
        <taxon>Acanthomorphata</taxon>
        <taxon>Eupercaria</taxon>
        <taxon>Perciformes</taxon>
        <taxon>Cottioidei</taxon>
        <taxon>Gasterosteales</taxon>
        <taxon>Gasterosteidae</taxon>
        <taxon>Gasterosteus</taxon>
    </lineage>
</organism>
<dbReference type="InterPro" id="IPR050828">
    <property type="entry name" value="C-type_lectin/matrix_domain"/>
</dbReference>
<accession>A0AAQ4PA55</accession>
<dbReference type="Pfam" id="PF00059">
    <property type="entry name" value="Lectin_C"/>
    <property type="match status" value="1"/>
</dbReference>
<reference evidence="4" key="3">
    <citation type="submission" date="2025-09" db="UniProtKB">
        <authorList>
            <consortium name="Ensembl"/>
        </authorList>
    </citation>
    <scope>IDENTIFICATION</scope>
</reference>
<dbReference type="GO" id="GO:0005886">
    <property type="term" value="C:plasma membrane"/>
    <property type="evidence" value="ECO:0007669"/>
    <property type="project" value="UniProtKB-SubCell"/>
</dbReference>
<evidence type="ECO:0000256" key="1">
    <source>
        <dbReference type="ARBA" id="ARBA00004401"/>
    </source>
</evidence>
<dbReference type="PANTHER" id="PTHR45710">
    <property type="entry name" value="C-TYPE LECTIN DOMAIN-CONTAINING PROTEIN 180"/>
    <property type="match status" value="1"/>
</dbReference>
<keyword evidence="2" id="KW-0732">Signal</keyword>
<dbReference type="Proteomes" id="UP000007635">
    <property type="component" value="Chromosome IX"/>
</dbReference>
<sequence length="204" mass="22516">MKTALILAVIGCVAVSIRAATIVPVEAAAVQQNNSPPPKAGPDAAVASGPEARFHFCLDGWLGFRGNCYYLANHVDTWSGAESFCASFDGSLASAQNIWEYQFLQRVVRTGGHTFAWLGGYFFEGNWRWGDGSVFNYHNWEIESFTDSFQCLKLSSQGNDRTPVNPQQQHGMHVILWPKLMMLMFLQRAGPITAAARAPRSSVR</sequence>
<dbReference type="InterPro" id="IPR016186">
    <property type="entry name" value="C-type_lectin-like/link_sf"/>
</dbReference>